<reference evidence="4 5" key="1">
    <citation type="submission" date="2019-01" db="EMBL/GenBank/DDBJ databases">
        <title>Zoogloea oleivorans genome sequencing and assembly.</title>
        <authorList>
            <person name="Tancsics A."/>
            <person name="Farkas M."/>
            <person name="Kriszt B."/>
            <person name="Maroti G."/>
            <person name="Horvath B."/>
        </authorList>
    </citation>
    <scope>NUCLEOTIDE SEQUENCE [LARGE SCALE GENOMIC DNA]</scope>
    <source>
        <strain evidence="4 5">Buc</strain>
    </source>
</reference>
<dbReference type="SUPFAM" id="SSF55073">
    <property type="entry name" value="Nucleotide cyclase"/>
    <property type="match status" value="1"/>
</dbReference>
<dbReference type="NCBIfam" id="TIGR00229">
    <property type="entry name" value="sensory_box"/>
    <property type="match status" value="2"/>
</dbReference>
<dbReference type="Gene3D" id="3.30.450.20">
    <property type="entry name" value="PAS domain"/>
    <property type="match status" value="3"/>
</dbReference>
<dbReference type="InterPro" id="IPR013655">
    <property type="entry name" value="PAS_fold_3"/>
</dbReference>
<dbReference type="InterPro" id="IPR052155">
    <property type="entry name" value="Biofilm_reg_signaling"/>
</dbReference>
<feature type="domain" description="PAC" evidence="3">
    <location>
        <begin position="384"/>
        <end position="436"/>
    </location>
</feature>
<dbReference type="Pfam" id="PF08447">
    <property type="entry name" value="PAS_3"/>
    <property type="match status" value="1"/>
</dbReference>
<feature type="chain" id="PRO_5025331428" evidence="1">
    <location>
        <begin position="21"/>
        <end position="607"/>
    </location>
</feature>
<dbReference type="PANTHER" id="PTHR44757:SF2">
    <property type="entry name" value="BIOFILM ARCHITECTURE MAINTENANCE PROTEIN MBAA"/>
    <property type="match status" value="1"/>
</dbReference>
<dbReference type="InterPro" id="IPR043128">
    <property type="entry name" value="Rev_trsase/Diguanyl_cyclase"/>
</dbReference>
<gene>
    <name evidence="4" type="ORF">ETQ85_09100</name>
</gene>
<dbReference type="EMBL" id="SDKK01000007">
    <property type="protein sequence ID" value="TYC59707.1"/>
    <property type="molecule type" value="Genomic_DNA"/>
</dbReference>
<feature type="domain" description="PAS" evidence="2">
    <location>
        <begin position="306"/>
        <end position="381"/>
    </location>
</feature>
<dbReference type="SUPFAM" id="SSF55785">
    <property type="entry name" value="PYP-like sensor domain (PAS domain)"/>
    <property type="match status" value="3"/>
</dbReference>
<dbReference type="InterPro" id="IPR029787">
    <property type="entry name" value="Nucleotide_cyclase"/>
</dbReference>
<evidence type="ECO:0000313" key="5">
    <source>
        <dbReference type="Proteomes" id="UP000389128"/>
    </source>
</evidence>
<comment type="caution">
    <text evidence="4">The sequence shown here is derived from an EMBL/GenBank/DDBJ whole genome shotgun (WGS) entry which is preliminary data.</text>
</comment>
<dbReference type="PROSITE" id="PS50112">
    <property type="entry name" value="PAS"/>
    <property type="match status" value="1"/>
</dbReference>
<evidence type="ECO:0000259" key="2">
    <source>
        <dbReference type="PROSITE" id="PS50112"/>
    </source>
</evidence>
<dbReference type="PROSITE" id="PS50113">
    <property type="entry name" value="PAC"/>
    <property type="match status" value="2"/>
</dbReference>
<dbReference type="InterPro" id="IPR013656">
    <property type="entry name" value="PAS_4"/>
</dbReference>
<dbReference type="CDD" id="cd00130">
    <property type="entry name" value="PAS"/>
    <property type="match status" value="2"/>
</dbReference>
<feature type="domain" description="PAC" evidence="3">
    <location>
        <begin position="252"/>
        <end position="305"/>
    </location>
</feature>
<dbReference type="InterPro" id="IPR000700">
    <property type="entry name" value="PAS-assoc_C"/>
</dbReference>
<organism evidence="4 5">
    <name type="scientific">Zoogloea oleivorans</name>
    <dbReference type="NCBI Taxonomy" id="1552750"/>
    <lineage>
        <taxon>Bacteria</taxon>
        <taxon>Pseudomonadati</taxon>
        <taxon>Pseudomonadota</taxon>
        <taxon>Betaproteobacteria</taxon>
        <taxon>Rhodocyclales</taxon>
        <taxon>Zoogloeaceae</taxon>
        <taxon>Zoogloea</taxon>
    </lineage>
</organism>
<dbReference type="Proteomes" id="UP000389128">
    <property type="component" value="Unassembled WGS sequence"/>
</dbReference>
<dbReference type="SMART" id="SM00091">
    <property type="entry name" value="PAS"/>
    <property type="match status" value="3"/>
</dbReference>
<dbReference type="RefSeq" id="WP_148578727.1">
    <property type="nucleotide sequence ID" value="NZ_SDKK01000007.1"/>
</dbReference>
<evidence type="ECO:0000313" key="4">
    <source>
        <dbReference type="EMBL" id="TYC59707.1"/>
    </source>
</evidence>
<proteinExistence type="predicted"/>
<dbReference type="SMART" id="SM00086">
    <property type="entry name" value="PAC"/>
    <property type="match status" value="2"/>
</dbReference>
<dbReference type="Pfam" id="PF13426">
    <property type="entry name" value="PAS_9"/>
    <property type="match status" value="1"/>
</dbReference>
<dbReference type="InterPro" id="IPR000014">
    <property type="entry name" value="PAS"/>
</dbReference>
<accession>A0A6C2D098</accession>
<evidence type="ECO:0000256" key="1">
    <source>
        <dbReference type="SAM" id="SignalP"/>
    </source>
</evidence>
<protein>
    <submittedName>
        <fullName evidence="4">PAS domain S-box protein</fullName>
    </submittedName>
</protein>
<dbReference type="Pfam" id="PF08448">
    <property type="entry name" value="PAS_4"/>
    <property type="match status" value="1"/>
</dbReference>
<evidence type="ECO:0000259" key="3">
    <source>
        <dbReference type="PROSITE" id="PS50113"/>
    </source>
</evidence>
<dbReference type="InterPro" id="IPR000160">
    <property type="entry name" value="GGDEF_dom"/>
</dbReference>
<keyword evidence="5" id="KW-1185">Reference proteome</keyword>
<dbReference type="AlphaFoldDB" id="A0A6C2D098"/>
<dbReference type="InterPro" id="IPR001610">
    <property type="entry name" value="PAC"/>
</dbReference>
<sequence length="607" mass="66678">MTLYFVATLLLTTLSAIVLADAGPPSPAIWALPLLPGLAWTVLRFSGRGHITALPRGDAAHHQPLTHFALHSGLPALLVAQGRITNANLALLKTLGLEARGDEVIGMPLDNIVHPKHHRRLAALLAAETASGDAGVITLLRADGVPWLARLSLFRGDRSPVALLQFGAPDELPEAGPDRQWGNRMGHFAGEILFALDSQLLLTWLNPQWEKATGRAVADSLFVPFLPLFHLEDRVALTKGLRQLQAGERDSLCLEVRTLAARSPGPRWVELRAWPLDMAGGGETGVVGMLLDIDQRRRSEEALRAQRRSLHTMLDNLPGMIYRGQNDKHWTMEFVSEGCFELTGYTPLELVDNQSASFADLIHPEDRDFVWNYVQMRLTRRERYELSYRLIDRDGQIRWVWEQGRGIHSSRGEFLGLEGFITDVSSSRGAQEEARRRLFFDNAAGLLGFSLFLDRLQHLVAHSAIAGYPFALFHLAIEPLSGIAAEHGPAMAERVMVETGKRLRVVHSDCNGVARHGEGFAVLIADFRPETLAWAGVCPLEPASQAGLQHLSAMLAEVVSRPLRIDGHSLSLQARVGIAPAPARCTDAQALLAEALRRAESAEMSPA</sequence>
<dbReference type="PANTHER" id="PTHR44757">
    <property type="entry name" value="DIGUANYLATE CYCLASE DGCP"/>
    <property type="match status" value="1"/>
</dbReference>
<dbReference type="OrthoDB" id="344644at2"/>
<dbReference type="InterPro" id="IPR035965">
    <property type="entry name" value="PAS-like_dom_sf"/>
</dbReference>
<feature type="signal peptide" evidence="1">
    <location>
        <begin position="1"/>
        <end position="20"/>
    </location>
</feature>
<dbReference type="SMART" id="SM00267">
    <property type="entry name" value="GGDEF"/>
    <property type="match status" value="1"/>
</dbReference>
<keyword evidence="1" id="KW-0732">Signal</keyword>
<dbReference type="Gene3D" id="3.30.70.270">
    <property type="match status" value="1"/>
</dbReference>
<name>A0A6C2D098_9RHOO</name>